<dbReference type="InterPro" id="IPR033184">
    <property type="entry name" value="PRRC2"/>
</dbReference>
<feature type="domain" description="BAT2 N-terminal" evidence="3">
    <location>
        <begin position="1"/>
        <end position="178"/>
    </location>
</feature>
<dbReference type="InterPro" id="IPR009738">
    <property type="entry name" value="BAT2_N"/>
</dbReference>
<dbReference type="OrthoDB" id="1939715at2759"/>
<gene>
    <name evidence="4" type="ORF">CUNI_LOCUS21422</name>
</gene>
<feature type="compositionally biased region" description="Basic and acidic residues" evidence="2">
    <location>
        <begin position="546"/>
        <end position="615"/>
    </location>
</feature>
<dbReference type="PANTHER" id="PTHR14038">
    <property type="entry name" value="BAT2 HLA-B-ASSOCIATED TRANSCRIPT 2"/>
    <property type="match status" value="1"/>
</dbReference>
<feature type="region of interest" description="Disordered" evidence="2">
    <location>
        <begin position="489"/>
        <end position="787"/>
    </location>
</feature>
<feature type="compositionally biased region" description="Polar residues" evidence="2">
    <location>
        <begin position="231"/>
        <end position="241"/>
    </location>
</feature>
<evidence type="ECO:0000259" key="3">
    <source>
        <dbReference type="Pfam" id="PF07001"/>
    </source>
</evidence>
<feature type="compositionally biased region" description="Basic and acidic residues" evidence="2">
    <location>
        <begin position="930"/>
        <end position="940"/>
    </location>
</feature>
<keyword evidence="1" id="KW-0597">Phosphoprotein</keyword>
<proteinExistence type="predicted"/>
<feature type="compositionally biased region" description="Pro residues" evidence="2">
    <location>
        <begin position="490"/>
        <end position="500"/>
    </location>
</feature>
<feature type="compositionally biased region" description="Basic and acidic residues" evidence="2">
    <location>
        <begin position="841"/>
        <end position="859"/>
    </location>
</feature>
<feature type="compositionally biased region" description="Basic and acidic residues" evidence="2">
    <location>
        <begin position="336"/>
        <end position="345"/>
    </location>
</feature>
<feature type="compositionally biased region" description="Pro residues" evidence="2">
    <location>
        <begin position="447"/>
        <end position="464"/>
    </location>
</feature>
<feature type="compositionally biased region" description="Polar residues" evidence="2">
    <location>
        <begin position="124"/>
        <end position="148"/>
    </location>
</feature>
<dbReference type="Proteomes" id="UP000678393">
    <property type="component" value="Unassembled WGS sequence"/>
</dbReference>
<feature type="compositionally biased region" description="Basic and acidic residues" evidence="2">
    <location>
        <begin position="746"/>
        <end position="763"/>
    </location>
</feature>
<feature type="non-terminal residue" evidence="4">
    <location>
        <position position="1"/>
    </location>
</feature>
<comment type="caution">
    <text evidence="4">The sequence shown here is derived from an EMBL/GenBank/DDBJ whole genome shotgun (WGS) entry which is preliminary data.</text>
</comment>
<evidence type="ECO:0000313" key="4">
    <source>
        <dbReference type="EMBL" id="CAG5135864.1"/>
    </source>
</evidence>
<evidence type="ECO:0000313" key="5">
    <source>
        <dbReference type="Proteomes" id="UP000678393"/>
    </source>
</evidence>
<feature type="compositionally biased region" description="Pro residues" evidence="2">
    <location>
        <begin position="307"/>
        <end position="317"/>
    </location>
</feature>
<dbReference type="EMBL" id="CAJHNH020008465">
    <property type="protein sequence ID" value="CAG5135864.1"/>
    <property type="molecule type" value="Genomic_DNA"/>
</dbReference>
<feature type="region of interest" description="Disordered" evidence="2">
    <location>
        <begin position="367"/>
        <end position="468"/>
    </location>
</feature>
<feature type="compositionally biased region" description="Basic and acidic residues" evidence="2">
    <location>
        <begin position="872"/>
        <end position="881"/>
    </location>
</feature>
<feature type="compositionally biased region" description="Low complexity" evidence="2">
    <location>
        <begin position="102"/>
        <end position="122"/>
    </location>
</feature>
<organism evidence="4 5">
    <name type="scientific">Candidula unifasciata</name>
    <dbReference type="NCBI Taxonomy" id="100452"/>
    <lineage>
        <taxon>Eukaryota</taxon>
        <taxon>Metazoa</taxon>
        <taxon>Spiralia</taxon>
        <taxon>Lophotrochozoa</taxon>
        <taxon>Mollusca</taxon>
        <taxon>Gastropoda</taxon>
        <taxon>Heterobranchia</taxon>
        <taxon>Euthyneura</taxon>
        <taxon>Panpulmonata</taxon>
        <taxon>Eupulmonata</taxon>
        <taxon>Stylommatophora</taxon>
        <taxon>Helicina</taxon>
        <taxon>Helicoidea</taxon>
        <taxon>Geomitridae</taxon>
        <taxon>Candidula</taxon>
    </lineage>
</organism>
<feature type="region of interest" description="Disordered" evidence="2">
    <location>
        <begin position="803"/>
        <end position="1051"/>
    </location>
</feature>
<feature type="compositionally biased region" description="Polar residues" evidence="2">
    <location>
        <begin position="616"/>
        <end position="628"/>
    </location>
</feature>
<feature type="compositionally biased region" description="Basic and acidic residues" evidence="2">
    <location>
        <begin position="988"/>
        <end position="1035"/>
    </location>
</feature>
<feature type="compositionally biased region" description="Pro residues" evidence="2">
    <location>
        <begin position="668"/>
        <end position="677"/>
    </location>
</feature>
<evidence type="ECO:0000256" key="1">
    <source>
        <dbReference type="ARBA" id="ARBA00022553"/>
    </source>
</evidence>
<feature type="region of interest" description="Disordered" evidence="2">
    <location>
        <begin position="307"/>
        <end position="352"/>
    </location>
</feature>
<accession>A0A8S4A3I5</accession>
<feature type="compositionally biased region" description="Basic and acidic residues" evidence="2">
    <location>
        <begin position="171"/>
        <end position="190"/>
    </location>
</feature>
<name>A0A8S4A3I5_9EUPU</name>
<feature type="compositionally biased region" description="Polar residues" evidence="2">
    <location>
        <begin position="957"/>
        <end position="975"/>
    </location>
</feature>
<feature type="compositionally biased region" description="Low complexity" evidence="2">
    <location>
        <begin position="640"/>
        <end position="667"/>
    </location>
</feature>
<dbReference type="GO" id="GO:0030154">
    <property type="term" value="P:cell differentiation"/>
    <property type="evidence" value="ECO:0007669"/>
    <property type="project" value="TreeGrafter"/>
</dbReference>
<feature type="compositionally biased region" description="Basic and acidic residues" evidence="2">
    <location>
        <begin position="529"/>
        <end position="538"/>
    </location>
</feature>
<dbReference type="PANTHER" id="PTHR14038:SF0">
    <property type="entry name" value="LP18708P"/>
    <property type="match status" value="1"/>
</dbReference>
<reference evidence="4" key="1">
    <citation type="submission" date="2021-04" db="EMBL/GenBank/DDBJ databases">
        <authorList>
            <consortium name="Molecular Ecology Group"/>
        </authorList>
    </citation>
    <scope>NUCLEOTIDE SEQUENCE</scope>
</reference>
<feature type="compositionally biased region" description="Basic and acidic residues" evidence="2">
    <location>
        <begin position="393"/>
        <end position="437"/>
    </location>
</feature>
<feature type="region of interest" description="Disordered" evidence="2">
    <location>
        <begin position="1"/>
        <end position="286"/>
    </location>
</feature>
<protein>
    <recommendedName>
        <fullName evidence="3">BAT2 N-terminal domain-containing protein</fullName>
    </recommendedName>
</protein>
<sequence length="1051" mass="117237">MSTIPGIGSKGEKNKSKFKSIDINTLYKGKSVETQKSTVPRQHGLQSLGKVSNVRRMPPPANLPSLKSENSGNDPSVSLVPSGGSGWVSKDEKKEASGGGAHQPLLQPQQATPTQPQQGHQQVAAKTNIPSGGQSSTGVRSWSNVTGGIQQGGLVSHQSPLFQEEFPSLAQEEKIKESAQPTKKDDDIKDTQYGPGPSLRPQNVASWREGGGRAVPQLKSEEPTPSSTSSNLTETQLNGPPTSGGSGGGVVAVADVPQPLPPPRPGSGHGLPHGSLPMGPPMGMPPPQYRGMMPPYMFGRLPPGSYPPNFPGFPRNPFPHDPRFRGPPPSMTHQRHAGEGEDNTKRPAIVSEKALKDFDEMLKLDAHEGGWAGPQGEIDYSEKLVFSDDEDESKGPRDRTRHDDRRRQARRDAEDHQRDGDYDRDKECKEEKYRDDQGPPIVRDAWPPGPPPPHYRGGPMPPHPGMDARGWPPHMRPYEFMGPRGAPYPFRMPPPPPPHMRPAFGPQVPPVTSPGAVPSRKPGEDDDEIWRMRRRANEGEINNAVERARQRREENEKRKETEQRAAAAEKLRQLNERTKKKDDSKDSDTEGRDSRTTSESSDKESTETRYRDRPSNRTPPAQNDQGNIKTFARNVPPRFQKQQESAQGQGQRQQQQQPPSPGGSVSPGHPPAGPPIPQGFRPGQGPPPPWGPYDPRGWPGMPAHFHMDPRYGPRPPLDMQGMPMYVPSMTRRRNDSHGSGSEAPDPDSRIVEPYDRPDPRTDPRAVWLERGYAPPPPPSHPGQFDDIRRLSYYEQRVYQGFEFERRELERRDRDEDKHVSEGVKPHKEIEQRPIVLQQDLFEDRSKISDKDDHKSDRSSSKASTDWDLTRTYSKESNKEEAGDPYGDEDDHLNSKHEKDEPDQEETQEQYTRGYRRDGRQGPTPKFRTFTCEEVKQREASQKVTDALTSCPPPPVASEQNKQPGMPKNSLTSLKRSASNMSSSSAASSDKEKEREIKSDPPKESLVFERNQVPKKDTVKEPPKETKTPPHSKENIPPEPPRPNAWEIKEQD</sequence>
<evidence type="ECO:0000256" key="2">
    <source>
        <dbReference type="SAM" id="MobiDB-lite"/>
    </source>
</evidence>
<feature type="compositionally biased region" description="Basic and acidic residues" evidence="2">
    <location>
        <begin position="803"/>
        <end position="831"/>
    </location>
</feature>
<feature type="compositionally biased region" description="Polar residues" evidence="2">
    <location>
        <begin position="65"/>
        <end position="75"/>
    </location>
</feature>
<keyword evidence="5" id="KW-1185">Reference proteome</keyword>
<dbReference type="AlphaFoldDB" id="A0A8S4A3I5"/>
<feature type="compositionally biased region" description="Low complexity" evidence="2">
    <location>
        <begin position="976"/>
        <end position="987"/>
    </location>
</feature>
<dbReference type="Pfam" id="PF07001">
    <property type="entry name" value="BAT2_N"/>
    <property type="match status" value="1"/>
</dbReference>